<dbReference type="PANTHER" id="PTHR12629:SF0">
    <property type="entry name" value="DIPHOSPHOINOSITOL-POLYPHOSPHATE DIPHOSPHATASE"/>
    <property type="match status" value="1"/>
</dbReference>
<keyword evidence="7" id="KW-1185">Reference proteome</keyword>
<dbReference type="GO" id="GO:0046872">
    <property type="term" value="F:metal ion binding"/>
    <property type="evidence" value="ECO:0007669"/>
    <property type="project" value="UniProtKB-KW"/>
</dbReference>
<dbReference type="CDD" id="cd04666">
    <property type="entry name" value="NUDIX_DIPP2_like_Nudt4"/>
    <property type="match status" value="1"/>
</dbReference>
<sequence length="458" mass="53107">MSSVSTGVAIKPSKKYSTSPDLKKVYFNFKRLEKQVSSFKPLQVTTNKSNYQFCKNYITNYSNGTDGQRETQLFIKGYRIVAGCIIIDEKTQKVMLLTYGNSHHYHSPKGGVEIDELKYTKTNRTENYEGIPNVGYSFMESALRETWEEAGVKGTISKELGLYYYYDSSVITDKLHEWVNKKPKKFPKSIEYYYEMKVEEVCDVWPDGPVRPRKWFGLQECLDELVSNGRYAQFKAVLKSSLVKNKNDIYRDQFRRDALALEAKQEYWPRLYNKKYKKVSEDYSGAEVYVCLIVYNHNREILVNDKQFGICINKVLIEHEPYVWRSSDTFKANAKNLTYGKLVSVDGYDPVKGVDKSGVFDLGQFRKCIQFYSATMKDSSTNTGKWLSIKAWQKEYKQNNDLYKLILKAVDSGEVENVANFEPPIYESMQLEIDRLKGDLARTKNELTSTKITLAQKK</sequence>
<evidence type="ECO:0000313" key="7">
    <source>
        <dbReference type="Proteomes" id="UP000183365"/>
    </source>
</evidence>
<keyword evidence="3" id="KW-0378">Hydrolase</keyword>
<reference evidence="7" key="1">
    <citation type="submission" date="2016-11" db="EMBL/GenBank/DDBJ databases">
        <authorList>
            <person name="Guldener U."/>
        </authorList>
    </citation>
    <scope>NUCLEOTIDE SEQUENCE [LARGE SCALE GENOMIC DNA]</scope>
</reference>
<name>A0A1L0CT58_9ASCO</name>
<dbReference type="VEuPathDB" id="FungiDB:HGUI_03962"/>
<dbReference type="InterPro" id="IPR000086">
    <property type="entry name" value="NUDIX_hydrolase_dom"/>
</dbReference>
<dbReference type="PROSITE" id="PS51462">
    <property type="entry name" value="NUDIX"/>
    <property type="match status" value="1"/>
</dbReference>
<evidence type="ECO:0000313" key="6">
    <source>
        <dbReference type="EMBL" id="SGZ41761.1"/>
    </source>
</evidence>
<gene>
    <name evidence="6" type="ORF">HGUI_03962</name>
</gene>
<protein>
    <recommendedName>
        <fullName evidence="5">Nudix hydrolase domain-containing protein</fullName>
    </recommendedName>
</protein>
<dbReference type="OrthoDB" id="3971373at2759"/>
<evidence type="ECO:0000256" key="1">
    <source>
        <dbReference type="ARBA" id="ARBA00001946"/>
    </source>
</evidence>
<dbReference type="GO" id="GO:0016462">
    <property type="term" value="F:pyrophosphatase activity"/>
    <property type="evidence" value="ECO:0007669"/>
    <property type="project" value="InterPro"/>
</dbReference>
<evidence type="ECO:0000256" key="2">
    <source>
        <dbReference type="ARBA" id="ARBA00022723"/>
    </source>
</evidence>
<dbReference type="AlphaFoldDB" id="A0A1L0CT58"/>
<dbReference type="PANTHER" id="PTHR12629">
    <property type="entry name" value="DIPHOSPHOINOSITOL POLYPHOSPHATE PHOSPHOHYDROLASE"/>
    <property type="match status" value="1"/>
</dbReference>
<keyword evidence="2" id="KW-0479">Metal-binding</keyword>
<comment type="cofactor">
    <cofactor evidence="1">
        <name>Mg(2+)</name>
        <dbReference type="ChEBI" id="CHEBI:18420"/>
    </cofactor>
</comment>
<evidence type="ECO:0000256" key="3">
    <source>
        <dbReference type="ARBA" id="ARBA00022801"/>
    </source>
</evidence>
<accession>A0A1L0CT58</accession>
<feature type="domain" description="Nudix hydrolase" evidence="5">
    <location>
        <begin position="77"/>
        <end position="239"/>
    </location>
</feature>
<dbReference type="SUPFAM" id="SSF55811">
    <property type="entry name" value="Nudix"/>
    <property type="match status" value="1"/>
</dbReference>
<dbReference type="InterPro" id="IPR015797">
    <property type="entry name" value="NUDIX_hydrolase-like_dom_sf"/>
</dbReference>
<evidence type="ECO:0000256" key="4">
    <source>
        <dbReference type="ARBA" id="ARBA00022842"/>
    </source>
</evidence>
<evidence type="ECO:0000259" key="5">
    <source>
        <dbReference type="PROSITE" id="PS51462"/>
    </source>
</evidence>
<dbReference type="EMBL" id="FQNF01000146">
    <property type="protein sequence ID" value="SGZ41761.1"/>
    <property type="molecule type" value="Genomic_DNA"/>
</dbReference>
<dbReference type="Gene3D" id="3.90.79.10">
    <property type="entry name" value="Nucleoside Triphosphate Pyrophosphohydrolase"/>
    <property type="match status" value="1"/>
</dbReference>
<keyword evidence="4" id="KW-0460">Magnesium</keyword>
<dbReference type="InterPro" id="IPR047198">
    <property type="entry name" value="DDP-like_NUDIX"/>
</dbReference>
<organism evidence="6 7">
    <name type="scientific">Hanseniaspora guilliermondii</name>
    <dbReference type="NCBI Taxonomy" id="56406"/>
    <lineage>
        <taxon>Eukaryota</taxon>
        <taxon>Fungi</taxon>
        <taxon>Dikarya</taxon>
        <taxon>Ascomycota</taxon>
        <taxon>Saccharomycotina</taxon>
        <taxon>Saccharomycetes</taxon>
        <taxon>Saccharomycodales</taxon>
        <taxon>Saccharomycodaceae</taxon>
        <taxon>Hanseniaspora</taxon>
    </lineage>
</organism>
<dbReference type="Proteomes" id="UP000183365">
    <property type="component" value="Unassembled WGS sequence"/>
</dbReference>
<dbReference type="GO" id="GO:0005634">
    <property type="term" value="C:nucleus"/>
    <property type="evidence" value="ECO:0007669"/>
    <property type="project" value="TreeGrafter"/>
</dbReference>
<dbReference type="GO" id="GO:0005737">
    <property type="term" value="C:cytoplasm"/>
    <property type="evidence" value="ECO:0007669"/>
    <property type="project" value="TreeGrafter"/>
</dbReference>
<proteinExistence type="predicted"/>